<sequence length="141" mass="16291">MKERVVRIGTTYLPVIDVEQSAKWYQQHLGANVNYQDQHKAILDLANQSIFLVKAESGERSQFVDIEGREHFSVTFEVDGLAELERLHALFREENVWVGAIEDRGHAGKNFIFCDCNGNQFDVWSELSPAFKQRRTDVIYD</sequence>
<accession>A0ABR8QS05</accession>
<dbReference type="InterPro" id="IPR029068">
    <property type="entry name" value="Glyas_Bleomycin-R_OHBP_Dase"/>
</dbReference>
<proteinExistence type="predicted"/>
<organism evidence="2 3">
    <name type="scientific">Cytobacillus stercorigallinarum</name>
    <dbReference type="NCBI Taxonomy" id="2762240"/>
    <lineage>
        <taxon>Bacteria</taxon>
        <taxon>Bacillati</taxon>
        <taxon>Bacillota</taxon>
        <taxon>Bacilli</taxon>
        <taxon>Bacillales</taxon>
        <taxon>Bacillaceae</taxon>
        <taxon>Cytobacillus</taxon>
    </lineage>
</organism>
<evidence type="ECO:0000259" key="1">
    <source>
        <dbReference type="Pfam" id="PF00903"/>
    </source>
</evidence>
<name>A0ABR8QS05_9BACI</name>
<dbReference type="CDD" id="cd06587">
    <property type="entry name" value="VOC"/>
    <property type="match status" value="1"/>
</dbReference>
<dbReference type="Gene3D" id="3.10.180.10">
    <property type="entry name" value="2,3-Dihydroxybiphenyl 1,2-Dioxygenase, domain 1"/>
    <property type="match status" value="1"/>
</dbReference>
<comment type="caution">
    <text evidence="2">The sequence shown here is derived from an EMBL/GenBank/DDBJ whole genome shotgun (WGS) entry which is preliminary data.</text>
</comment>
<dbReference type="Proteomes" id="UP000657931">
    <property type="component" value="Unassembled WGS sequence"/>
</dbReference>
<dbReference type="Pfam" id="PF00903">
    <property type="entry name" value="Glyoxalase"/>
    <property type="match status" value="1"/>
</dbReference>
<dbReference type="RefSeq" id="WP_191815385.1">
    <property type="nucleotide sequence ID" value="NZ_JACSQT010000007.1"/>
</dbReference>
<evidence type="ECO:0000313" key="3">
    <source>
        <dbReference type="Proteomes" id="UP000657931"/>
    </source>
</evidence>
<evidence type="ECO:0000313" key="2">
    <source>
        <dbReference type="EMBL" id="MBD7938325.1"/>
    </source>
</evidence>
<feature type="domain" description="Glyoxalase/fosfomycin resistance/dioxygenase" evidence="1">
    <location>
        <begin position="8"/>
        <end position="121"/>
    </location>
</feature>
<keyword evidence="3" id="KW-1185">Reference proteome</keyword>
<reference evidence="2 3" key="1">
    <citation type="submission" date="2020-08" db="EMBL/GenBank/DDBJ databases">
        <title>A Genomic Blueprint of the Chicken Gut Microbiome.</title>
        <authorList>
            <person name="Gilroy R."/>
            <person name="Ravi A."/>
            <person name="Getino M."/>
            <person name="Pursley I."/>
            <person name="Horton D.L."/>
            <person name="Alikhan N.-F."/>
            <person name="Baker D."/>
            <person name="Gharbi K."/>
            <person name="Hall N."/>
            <person name="Watson M."/>
            <person name="Adriaenssens E.M."/>
            <person name="Foster-Nyarko E."/>
            <person name="Jarju S."/>
            <person name="Secka A."/>
            <person name="Antonio M."/>
            <person name="Oren A."/>
            <person name="Chaudhuri R."/>
            <person name="La Ragione R.M."/>
            <person name="Hildebrand F."/>
            <person name="Pallen M.J."/>
        </authorList>
    </citation>
    <scope>NUCLEOTIDE SEQUENCE [LARGE SCALE GENOMIC DNA]</scope>
    <source>
        <strain evidence="2 3">Sa5YUA1</strain>
    </source>
</reference>
<gene>
    <name evidence="2" type="ORF">H9655_14925</name>
</gene>
<dbReference type="InterPro" id="IPR004360">
    <property type="entry name" value="Glyas_Fos-R_dOase_dom"/>
</dbReference>
<dbReference type="SUPFAM" id="SSF54593">
    <property type="entry name" value="Glyoxalase/Bleomycin resistance protein/Dihydroxybiphenyl dioxygenase"/>
    <property type="match status" value="1"/>
</dbReference>
<protein>
    <submittedName>
        <fullName evidence="2">VOC family protein</fullName>
    </submittedName>
</protein>
<dbReference type="EMBL" id="JACSQT010000007">
    <property type="protein sequence ID" value="MBD7938325.1"/>
    <property type="molecule type" value="Genomic_DNA"/>
</dbReference>